<name>A0A4P7GKP5_9ACTN</name>
<dbReference type="InterPro" id="IPR013216">
    <property type="entry name" value="Methyltransf_11"/>
</dbReference>
<dbReference type="GO" id="GO:0032259">
    <property type="term" value="P:methylation"/>
    <property type="evidence" value="ECO:0007669"/>
    <property type="project" value="UniProtKB-KW"/>
</dbReference>
<accession>A0A4P7GKP5</accession>
<dbReference type="Pfam" id="PF08241">
    <property type="entry name" value="Methyltransf_11"/>
    <property type="match status" value="1"/>
</dbReference>
<keyword evidence="2 6" id="KW-0489">Methyltransferase</keyword>
<dbReference type="SUPFAM" id="SSF53335">
    <property type="entry name" value="S-adenosyl-L-methionine-dependent methyltransferases"/>
    <property type="match status" value="1"/>
</dbReference>
<dbReference type="KEGG" id="noy:EXE57_10260"/>
<dbReference type="Proteomes" id="UP000294894">
    <property type="component" value="Chromosome"/>
</dbReference>
<organism evidence="6 7">
    <name type="scientific">Nocardioides euryhalodurans</name>
    <dbReference type="NCBI Taxonomy" id="2518370"/>
    <lineage>
        <taxon>Bacteria</taxon>
        <taxon>Bacillati</taxon>
        <taxon>Actinomycetota</taxon>
        <taxon>Actinomycetes</taxon>
        <taxon>Propionibacteriales</taxon>
        <taxon>Nocardioidaceae</taxon>
        <taxon>Nocardioides</taxon>
    </lineage>
</organism>
<dbReference type="RefSeq" id="WP_135077209.1">
    <property type="nucleotide sequence ID" value="NZ_CP038267.1"/>
</dbReference>
<dbReference type="PANTHER" id="PTHR44942:SF4">
    <property type="entry name" value="METHYLTRANSFERASE TYPE 11 DOMAIN-CONTAINING PROTEIN"/>
    <property type="match status" value="1"/>
</dbReference>
<sequence length="288" mass="32132">MDDDVQRQARSFGSVAERYHRGRPAFPRDAARWLAGADPTTVLELGAGTGKLTAELVDLGHDVHATEPDADMLAVLRRTLPDVPTSQAPAEEIPLTDRSVDVVVVAQAFHWFDHDRALPEIARVLRPGGHLALTWNLRDERIPWVRKLGALLGSPGSETTDSTQALVQSDLFGFVEEKDFHFWQGVDRDSILDMAASRSYVATLDDEAREAKLAEVLAFYDDYGRGMDGMQLPYDCRCYRARVIDRPERGEPEPEDDTDTPADPQPRERSDGQVSDGTDTDMLLIDFR</sequence>
<dbReference type="InterPro" id="IPR051052">
    <property type="entry name" value="Diverse_substrate_MTase"/>
</dbReference>
<dbReference type="OrthoDB" id="9797252at2"/>
<proteinExistence type="inferred from homology"/>
<dbReference type="InterPro" id="IPR029063">
    <property type="entry name" value="SAM-dependent_MTases_sf"/>
</dbReference>
<evidence type="ECO:0000256" key="1">
    <source>
        <dbReference type="ARBA" id="ARBA00008361"/>
    </source>
</evidence>
<feature type="domain" description="Methyltransferase type 11" evidence="5">
    <location>
        <begin position="43"/>
        <end position="132"/>
    </location>
</feature>
<evidence type="ECO:0000313" key="6">
    <source>
        <dbReference type="EMBL" id="QBR92615.1"/>
    </source>
</evidence>
<dbReference type="EMBL" id="CP038267">
    <property type="protein sequence ID" value="QBR92615.1"/>
    <property type="molecule type" value="Genomic_DNA"/>
</dbReference>
<dbReference type="CDD" id="cd02440">
    <property type="entry name" value="AdoMet_MTases"/>
    <property type="match status" value="1"/>
</dbReference>
<evidence type="ECO:0000313" key="7">
    <source>
        <dbReference type="Proteomes" id="UP000294894"/>
    </source>
</evidence>
<evidence type="ECO:0000256" key="3">
    <source>
        <dbReference type="ARBA" id="ARBA00022679"/>
    </source>
</evidence>
<evidence type="ECO:0000259" key="5">
    <source>
        <dbReference type="Pfam" id="PF08241"/>
    </source>
</evidence>
<dbReference type="GO" id="GO:0008757">
    <property type="term" value="F:S-adenosylmethionine-dependent methyltransferase activity"/>
    <property type="evidence" value="ECO:0007669"/>
    <property type="project" value="InterPro"/>
</dbReference>
<dbReference type="PANTHER" id="PTHR44942">
    <property type="entry name" value="METHYLTRANSF_11 DOMAIN-CONTAINING PROTEIN"/>
    <property type="match status" value="1"/>
</dbReference>
<keyword evidence="3 6" id="KW-0808">Transferase</keyword>
<keyword evidence="7" id="KW-1185">Reference proteome</keyword>
<gene>
    <name evidence="6" type="ORF">EXE57_10260</name>
</gene>
<feature type="region of interest" description="Disordered" evidence="4">
    <location>
        <begin position="245"/>
        <end position="288"/>
    </location>
</feature>
<evidence type="ECO:0000256" key="4">
    <source>
        <dbReference type="SAM" id="MobiDB-lite"/>
    </source>
</evidence>
<dbReference type="AlphaFoldDB" id="A0A4P7GKP5"/>
<dbReference type="Gene3D" id="3.40.50.150">
    <property type="entry name" value="Vaccinia Virus protein VP39"/>
    <property type="match status" value="1"/>
</dbReference>
<evidence type="ECO:0000256" key="2">
    <source>
        <dbReference type="ARBA" id="ARBA00022603"/>
    </source>
</evidence>
<reference evidence="6 7" key="1">
    <citation type="submission" date="2019-03" db="EMBL/GenBank/DDBJ databases">
        <title>Three New Species of Nocardioides, Nocardioides euryhalodurans sp. nov., Nocardioides seonyuensis sp. nov. and Nocardioides eburneoflavus sp. nov., Iolated from Soil.</title>
        <authorList>
            <person name="Roh S.G."/>
            <person name="Lee C."/>
            <person name="Kim M.-K."/>
            <person name="Kim S.B."/>
        </authorList>
    </citation>
    <scope>NUCLEOTIDE SEQUENCE [LARGE SCALE GENOMIC DNA]</scope>
    <source>
        <strain evidence="6 7">MMS17-SY117</strain>
    </source>
</reference>
<comment type="similarity">
    <text evidence="1">Belongs to the methyltransferase superfamily.</text>
</comment>
<protein>
    <submittedName>
        <fullName evidence="6">Class I SAM-dependent methyltransferase</fullName>
    </submittedName>
</protein>